<comment type="caution">
    <text evidence="1">The sequence shown here is derived from an EMBL/GenBank/DDBJ whole genome shotgun (WGS) entry which is preliminary data.</text>
</comment>
<protein>
    <submittedName>
        <fullName evidence="1">Uncharacterized protein</fullName>
    </submittedName>
</protein>
<reference evidence="1" key="1">
    <citation type="journal article" date="2021" name="Environ. Microbiol.">
        <title>Cryptic niche differentiation of novel sediment ecotypes of Rugeria pomeroyi correlates with nitrate respiration.</title>
        <authorList>
            <person name="Lin X."/>
            <person name="McNichol J."/>
            <person name="Chu X."/>
            <person name="Qian Y."/>
            <person name="Luo H."/>
        </authorList>
    </citation>
    <scope>NUCLEOTIDE SEQUENCE</scope>
    <source>
        <strain evidence="1">SZCCDBB064</strain>
    </source>
</reference>
<proteinExistence type="predicted"/>
<dbReference type="RefSeq" id="WP_234218758.1">
    <property type="nucleotide sequence ID" value="NZ_JAGQAF010000003.1"/>
</dbReference>
<dbReference type="EMBL" id="JAGQAF010000003">
    <property type="protein sequence ID" value="MCE8536938.1"/>
    <property type="molecule type" value="Genomic_DNA"/>
</dbReference>
<dbReference type="Proteomes" id="UP000813672">
    <property type="component" value="Unassembled WGS sequence"/>
</dbReference>
<evidence type="ECO:0000313" key="2">
    <source>
        <dbReference type="Proteomes" id="UP000813672"/>
    </source>
</evidence>
<accession>A0A9Q3ZLF3</accession>
<gene>
    <name evidence="1" type="ORF">KBY27_05685</name>
</gene>
<sequence length="64" mass="7413">MHTPIYRPQRRLSGVLSLVDLVRLTWSSNAHAPRFLTWARLRRDTGVLEIAGEPTVHPMLHRKT</sequence>
<organism evidence="1 2">
    <name type="scientific">Ruegeria pomeroyi</name>
    <dbReference type="NCBI Taxonomy" id="89184"/>
    <lineage>
        <taxon>Bacteria</taxon>
        <taxon>Pseudomonadati</taxon>
        <taxon>Pseudomonadota</taxon>
        <taxon>Alphaproteobacteria</taxon>
        <taxon>Rhodobacterales</taxon>
        <taxon>Roseobacteraceae</taxon>
        <taxon>Ruegeria</taxon>
    </lineage>
</organism>
<dbReference type="AlphaFoldDB" id="A0A9Q3ZLF3"/>
<name>A0A9Q3ZLF3_9RHOB</name>
<evidence type="ECO:0000313" key="1">
    <source>
        <dbReference type="EMBL" id="MCE8536938.1"/>
    </source>
</evidence>